<keyword evidence="2" id="KW-1185">Reference proteome</keyword>
<proteinExistence type="predicted"/>
<gene>
    <name evidence="1" type="ORF">AK812_SmicGene42733</name>
</gene>
<accession>A0A1Q9C2U1</accession>
<comment type="caution">
    <text evidence="1">The sequence shown here is derived from an EMBL/GenBank/DDBJ whole genome shotgun (WGS) entry which is preliminary data.</text>
</comment>
<dbReference type="EMBL" id="LSRX01001814">
    <property type="protein sequence ID" value="OLP77227.1"/>
    <property type="molecule type" value="Genomic_DNA"/>
</dbReference>
<sequence length="186" mass="21078">VRQSTHDQPSVGEYEIQGQRIRLTQVGEIGDGEDIRWAKPERPQSQKAAAENLLQMFLLVQLIPERDRDSKGTILIQEESGQVQPIVPLGVLIENLGYTLHWSPTTLRLTHSLKGMVKVRIDNHCPEVAACDAFAMIHELEMKQVSSLNHNIKTLKARLEVVKLQQTREWPELLKEYAVAAIVELC</sequence>
<reference evidence="1 2" key="1">
    <citation type="submission" date="2016-02" db="EMBL/GenBank/DDBJ databases">
        <title>Genome analysis of coral dinoflagellate symbionts highlights evolutionary adaptations to a symbiotic lifestyle.</title>
        <authorList>
            <person name="Aranda M."/>
            <person name="Li Y."/>
            <person name="Liew Y.J."/>
            <person name="Baumgarten S."/>
            <person name="Simakov O."/>
            <person name="Wilson M."/>
            <person name="Piel J."/>
            <person name="Ashoor H."/>
            <person name="Bougouffa S."/>
            <person name="Bajic V.B."/>
            <person name="Ryu T."/>
            <person name="Ravasi T."/>
            <person name="Bayer T."/>
            <person name="Micklem G."/>
            <person name="Kim H."/>
            <person name="Bhak J."/>
            <person name="Lajeunesse T.C."/>
            <person name="Voolstra C.R."/>
        </authorList>
    </citation>
    <scope>NUCLEOTIDE SEQUENCE [LARGE SCALE GENOMIC DNA]</scope>
    <source>
        <strain evidence="1 2">CCMP2467</strain>
    </source>
</reference>
<feature type="non-terminal residue" evidence="1">
    <location>
        <position position="1"/>
    </location>
</feature>
<organism evidence="1 2">
    <name type="scientific">Symbiodinium microadriaticum</name>
    <name type="common">Dinoflagellate</name>
    <name type="synonym">Zooxanthella microadriatica</name>
    <dbReference type="NCBI Taxonomy" id="2951"/>
    <lineage>
        <taxon>Eukaryota</taxon>
        <taxon>Sar</taxon>
        <taxon>Alveolata</taxon>
        <taxon>Dinophyceae</taxon>
        <taxon>Suessiales</taxon>
        <taxon>Symbiodiniaceae</taxon>
        <taxon>Symbiodinium</taxon>
    </lineage>
</organism>
<dbReference type="AlphaFoldDB" id="A0A1Q9C2U1"/>
<evidence type="ECO:0000313" key="1">
    <source>
        <dbReference type="EMBL" id="OLP77227.1"/>
    </source>
</evidence>
<name>A0A1Q9C2U1_SYMMI</name>
<evidence type="ECO:0000313" key="2">
    <source>
        <dbReference type="Proteomes" id="UP000186817"/>
    </source>
</evidence>
<dbReference type="Proteomes" id="UP000186817">
    <property type="component" value="Unassembled WGS sequence"/>
</dbReference>
<protein>
    <submittedName>
        <fullName evidence="1">Uncharacterized protein</fullName>
    </submittedName>
</protein>